<feature type="compositionally biased region" description="Polar residues" evidence="1">
    <location>
        <begin position="9"/>
        <end position="20"/>
    </location>
</feature>
<keyword evidence="3" id="KW-1185">Reference proteome</keyword>
<name>A0A4C1V3N6_EUMVA</name>
<evidence type="ECO:0000256" key="1">
    <source>
        <dbReference type="SAM" id="MobiDB-lite"/>
    </source>
</evidence>
<comment type="caution">
    <text evidence="2">The sequence shown here is derived from an EMBL/GenBank/DDBJ whole genome shotgun (WGS) entry which is preliminary data.</text>
</comment>
<sequence length="90" mass="10026">MKRFGTRRPTINPQQNTTPQDGLPASAEPVPISARRKNNGERIGNAPRTSMLLLLAQQKANNLKHVQGFAARPTMRGKNTVKLKLIPRCR</sequence>
<organism evidence="2 3">
    <name type="scientific">Eumeta variegata</name>
    <name type="common">Bagworm moth</name>
    <name type="synonym">Eumeta japonica</name>
    <dbReference type="NCBI Taxonomy" id="151549"/>
    <lineage>
        <taxon>Eukaryota</taxon>
        <taxon>Metazoa</taxon>
        <taxon>Ecdysozoa</taxon>
        <taxon>Arthropoda</taxon>
        <taxon>Hexapoda</taxon>
        <taxon>Insecta</taxon>
        <taxon>Pterygota</taxon>
        <taxon>Neoptera</taxon>
        <taxon>Endopterygota</taxon>
        <taxon>Lepidoptera</taxon>
        <taxon>Glossata</taxon>
        <taxon>Ditrysia</taxon>
        <taxon>Tineoidea</taxon>
        <taxon>Psychidae</taxon>
        <taxon>Oiketicinae</taxon>
        <taxon>Eumeta</taxon>
    </lineage>
</organism>
<feature type="region of interest" description="Disordered" evidence="1">
    <location>
        <begin position="1"/>
        <end position="45"/>
    </location>
</feature>
<proteinExistence type="predicted"/>
<accession>A0A4C1V3N6</accession>
<protein>
    <submittedName>
        <fullName evidence="2">Uncharacterized protein</fullName>
    </submittedName>
</protein>
<dbReference type="EMBL" id="BGZK01000273">
    <property type="protein sequence ID" value="GBP33391.1"/>
    <property type="molecule type" value="Genomic_DNA"/>
</dbReference>
<reference evidence="2 3" key="1">
    <citation type="journal article" date="2019" name="Commun. Biol.">
        <title>The bagworm genome reveals a unique fibroin gene that provides high tensile strength.</title>
        <authorList>
            <person name="Kono N."/>
            <person name="Nakamura H."/>
            <person name="Ohtoshi R."/>
            <person name="Tomita M."/>
            <person name="Numata K."/>
            <person name="Arakawa K."/>
        </authorList>
    </citation>
    <scope>NUCLEOTIDE SEQUENCE [LARGE SCALE GENOMIC DNA]</scope>
</reference>
<evidence type="ECO:0000313" key="3">
    <source>
        <dbReference type="Proteomes" id="UP000299102"/>
    </source>
</evidence>
<dbReference type="Proteomes" id="UP000299102">
    <property type="component" value="Unassembled WGS sequence"/>
</dbReference>
<gene>
    <name evidence="2" type="ORF">EVAR_6739_1</name>
</gene>
<evidence type="ECO:0000313" key="2">
    <source>
        <dbReference type="EMBL" id="GBP33391.1"/>
    </source>
</evidence>
<dbReference type="AlphaFoldDB" id="A0A4C1V3N6"/>